<dbReference type="AlphaFoldDB" id="A0A1J4TB81"/>
<dbReference type="CDD" id="cd03801">
    <property type="entry name" value="GT4_PimA-like"/>
    <property type="match status" value="1"/>
</dbReference>
<sequence length="352" mass="39557">MKIAQIVCVYPPYAGGIGNSAQQFEELLSINNEITTFHPKNTKPLLKLGHGAFIPSLYKKLSHFDAIFLHYPFFGTAEIVWLFKRLNPNKKLVLYYHMDVQGLNPLAKILSLPSRLTRSWLLKRADKIVCSSFDYIKNSQIKDLYFAHPEKFVEIPFGVDTNIFAPHHPHDNTLKKILFVGGLDKAHYFKGINNLIKAGAELAVKNWQLVIVGEGDLKPEYESLAKELDIADKTVFLGKLDPAELIAAYQSAAVLVLPSINSNEAFGIVLIESLACGTPVIASNLPGVRSVFSHKQEGLIVEPNNVEDLTDKLEEILQDDDLREMMRLKARELAEKKYDINITAKSLNQLFN</sequence>
<dbReference type="InterPro" id="IPR001296">
    <property type="entry name" value="Glyco_trans_1"/>
</dbReference>
<dbReference type="InterPro" id="IPR028098">
    <property type="entry name" value="Glyco_trans_4-like_N"/>
</dbReference>
<feature type="domain" description="Glycosyltransferase subfamily 4-like N-terminal" evidence="2">
    <location>
        <begin position="34"/>
        <end position="162"/>
    </location>
</feature>
<organism evidence="3 4">
    <name type="scientific">Candidatus Falkowbacteria bacterium CG1_02_41_21</name>
    <dbReference type="NCBI Taxonomy" id="1805147"/>
    <lineage>
        <taxon>Bacteria</taxon>
        <taxon>Candidatus Falkowiibacteriota</taxon>
    </lineage>
</organism>
<dbReference type="Gene3D" id="3.40.50.2000">
    <property type="entry name" value="Glycogen Phosphorylase B"/>
    <property type="match status" value="2"/>
</dbReference>
<evidence type="ECO:0000259" key="2">
    <source>
        <dbReference type="Pfam" id="PF13439"/>
    </source>
</evidence>
<dbReference type="PANTHER" id="PTHR45947:SF3">
    <property type="entry name" value="SULFOQUINOVOSYL TRANSFERASE SQD2"/>
    <property type="match status" value="1"/>
</dbReference>
<evidence type="ECO:0000259" key="1">
    <source>
        <dbReference type="Pfam" id="PF00534"/>
    </source>
</evidence>
<dbReference type="GO" id="GO:0016757">
    <property type="term" value="F:glycosyltransferase activity"/>
    <property type="evidence" value="ECO:0007669"/>
    <property type="project" value="InterPro"/>
</dbReference>
<evidence type="ECO:0000313" key="3">
    <source>
        <dbReference type="EMBL" id="OIO08077.1"/>
    </source>
</evidence>
<dbReference type="Proteomes" id="UP000182860">
    <property type="component" value="Unassembled WGS sequence"/>
</dbReference>
<proteinExistence type="predicted"/>
<dbReference type="Pfam" id="PF13439">
    <property type="entry name" value="Glyco_transf_4"/>
    <property type="match status" value="1"/>
</dbReference>
<protein>
    <submittedName>
        <fullName evidence="3">Uncharacterized protein</fullName>
    </submittedName>
</protein>
<dbReference type="SUPFAM" id="SSF53756">
    <property type="entry name" value="UDP-Glycosyltransferase/glycogen phosphorylase"/>
    <property type="match status" value="1"/>
</dbReference>
<comment type="caution">
    <text evidence="3">The sequence shown here is derived from an EMBL/GenBank/DDBJ whole genome shotgun (WGS) entry which is preliminary data.</text>
</comment>
<dbReference type="Pfam" id="PF00534">
    <property type="entry name" value="Glycos_transf_1"/>
    <property type="match status" value="1"/>
</dbReference>
<feature type="domain" description="Glycosyl transferase family 1" evidence="1">
    <location>
        <begin position="167"/>
        <end position="332"/>
    </location>
</feature>
<evidence type="ECO:0000313" key="4">
    <source>
        <dbReference type="Proteomes" id="UP000182860"/>
    </source>
</evidence>
<dbReference type="InterPro" id="IPR050194">
    <property type="entry name" value="Glycosyltransferase_grp1"/>
</dbReference>
<dbReference type="EMBL" id="MNUV01000016">
    <property type="protein sequence ID" value="OIO08077.1"/>
    <property type="molecule type" value="Genomic_DNA"/>
</dbReference>
<reference evidence="3 4" key="1">
    <citation type="journal article" date="2016" name="Environ. Microbiol.">
        <title>Genomic resolution of a cold subsurface aquifer community provides metabolic insights for novel microbes adapted to high CO concentrations.</title>
        <authorList>
            <person name="Probst A.J."/>
            <person name="Castelle C.J."/>
            <person name="Singh A."/>
            <person name="Brown C.T."/>
            <person name="Anantharaman K."/>
            <person name="Sharon I."/>
            <person name="Hug L.A."/>
            <person name="Burstein D."/>
            <person name="Emerson J.B."/>
            <person name="Thomas B.C."/>
            <person name="Banfield J.F."/>
        </authorList>
    </citation>
    <scope>NUCLEOTIDE SEQUENCE [LARGE SCALE GENOMIC DNA]</scope>
    <source>
        <strain evidence="3">CG1_02_41_21</strain>
    </source>
</reference>
<dbReference type="PANTHER" id="PTHR45947">
    <property type="entry name" value="SULFOQUINOVOSYL TRANSFERASE SQD2"/>
    <property type="match status" value="1"/>
</dbReference>
<name>A0A1J4TB81_9BACT</name>
<gene>
    <name evidence="3" type="ORF">AUJ35_00910</name>
</gene>
<accession>A0A1J4TB81</accession>